<proteinExistence type="predicted"/>
<reference evidence="1" key="1">
    <citation type="submission" date="2023-08" db="EMBL/GenBank/DDBJ databases">
        <authorList>
            <person name="Alioto T."/>
            <person name="Alioto T."/>
            <person name="Gomez Garrido J."/>
        </authorList>
    </citation>
    <scope>NUCLEOTIDE SEQUENCE</scope>
</reference>
<gene>
    <name evidence="1" type="ORF">OCTVUL_1B001440</name>
</gene>
<accession>A0AA36B482</accession>
<dbReference type="EMBL" id="OX597821">
    <property type="protein sequence ID" value="CAI9727049.1"/>
    <property type="molecule type" value="Genomic_DNA"/>
</dbReference>
<sequence>MMFVELEESEERAVKVCDRMQLLGEMQQPRFRVDWGTTNDYDNWMEGKMENGIRILYRKMMNGSKIPLDLMVVSIILK</sequence>
<name>A0AA36B482_OCTVU</name>
<evidence type="ECO:0000313" key="1">
    <source>
        <dbReference type="EMBL" id="CAI9727049.1"/>
    </source>
</evidence>
<keyword evidence="2" id="KW-1185">Reference proteome</keyword>
<dbReference type="AlphaFoldDB" id="A0AA36B482"/>
<protein>
    <submittedName>
        <fullName evidence="1">Uncharacterized protein</fullName>
    </submittedName>
</protein>
<organism evidence="1 2">
    <name type="scientific">Octopus vulgaris</name>
    <name type="common">Common octopus</name>
    <dbReference type="NCBI Taxonomy" id="6645"/>
    <lineage>
        <taxon>Eukaryota</taxon>
        <taxon>Metazoa</taxon>
        <taxon>Spiralia</taxon>
        <taxon>Lophotrochozoa</taxon>
        <taxon>Mollusca</taxon>
        <taxon>Cephalopoda</taxon>
        <taxon>Coleoidea</taxon>
        <taxon>Octopodiformes</taxon>
        <taxon>Octopoda</taxon>
        <taxon>Incirrata</taxon>
        <taxon>Octopodidae</taxon>
        <taxon>Octopus</taxon>
    </lineage>
</organism>
<evidence type="ECO:0000313" key="2">
    <source>
        <dbReference type="Proteomes" id="UP001162480"/>
    </source>
</evidence>
<dbReference type="Proteomes" id="UP001162480">
    <property type="component" value="Chromosome 8"/>
</dbReference>